<dbReference type="InterPro" id="IPR005312">
    <property type="entry name" value="DUF1759"/>
</dbReference>
<dbReference type="OMA" id="RECAITP"/>
<evidence type="ECO:0000313" key="3">
    <source>
        <dbReference type="Proteomes" id="UP000024404"/>
    </source>
</evidence>
<organism evidence="2 3">
    <name type="scientific">Onchocerca volvulus</name>
    <dbReference type="NCBI Taxonomy" id="6282"/>
    <lineage>
        <taxon>Eukaryota</taxon>
        <taxon>Metazoa</taxon>
        <taxon>Ecdysozoa</taxon>
        <taxon>Nematoda</taxon>
        <taxon>Chromadorea</taxon>
        <taxon>Rhabditida</taxon>
        <taxon>Spirurina</taxon>
        <taxon>Spiruromorpha</taxon>
        <taxon>Filarioidea</taxon>
        <taxon>Onchocercidae</taxon>
        <taxon>Onchocerca</taxon>
    </lineage>
</organism>
<dbReference type="EMBL" id="CMVM020000144">
    <property type="status" value="NOT_ANNOTATED_CDS"/>
    <property type="molecule type" value="Genomic_DNA"/>
</dbReference>
<evidence type="ECO:0000256" key="1">
    <source>
        <dbReference type="SAM" id="Coils"/>
    </source>
</evidence>
<feature type="coiled-coil region" evidence="1">
    <location>
        <begin position="28"/>
        <end position="68"/>
    </location>
</feature>
<keyword evidence="3" id="KW-1185">Reference proteome</keyword>
<reference evidence="2" key="2">
    <citation type="submission" date="2022-06" db="UniProtKB">
        <authorList>
            <consortium name="EnsemblMetazoa"/>
        </authorList>
    </citation>
    <scope>IDENTIFICATION</scope>
</reference>
<proteinExistence type="predicted"/>
<dbReference type="Pfam" id="PF03564">
    <property type="entry name" value="DUF1759"/>
    <property type="match status" value="1"/>
</dbReference>
<protein>
    <submittedName>
        <fullName evidence="2">Uncharacterized protein</fullName>
    </submittedName>
</protein>
<evidence type="ECO:0000313" key="2">
    <source>
        <dbReference type="EnsemblMetazoa" id="OVOC4738.1"/>
    </source>
</evidence>
<name>A0A8R1XVV9_ONCVO</name>
<keyword evidence="1" id="KW-0175">Coiled coil</keyword>
<dbReference type="AlphaFoldDB" id="A0A8R1XVV9"/>
<sequence>MPATIIKSARPAREKVEKLLEEIRKMVLTELDQKLTREEKKINSTRNHQQYKARKKMIEEKIMRLEHIQKLNYLTACLKGDALQAVRECAITPENYDVVRKVVTVKFG</sequence>
<accession>A0A8R1XVV9</accession>
<reference evidence="3" key="1">
    <citation type="submission" date="2013-10" db="EMBL/GenBank/DDBJ databases">
        <title>Genome sequencing of Onchocerca volvulus.</title>
        <authorList>
            <person name="Cotton J."/>
            <person name="Tsai J."/>
            <person name="Stanley E."/>
            <person name="Tracey A."/>
            <person name="Holroyd N."/>
            <person name="Lustigman S."/>
            <person name="Berriman M."/>
        </authorList>
    </citation>
    <scope>NUCLEOTIDE SEQUENCE</scope>
</reference>
<dbReference type="Proteomes" id="UP000024404">
    <property type="component" value="Unassembled WGS sequence"/>
</dbReference>
<dbReference type="EnsemblMetazoa" id="OVOC4738.1">
    <property type="protein sequence ID" value="OVOC4738.1"/>
    <property type="gene ID" value="WBGene00241547"/>
</dbReference>